<sequence>MNEKQLAGEKAASYVQDGMVVGLGTGSTVYWTILKIAEMVQNGLSITGVPTSKETEKLALEHGIPLIALEEVSSIDLTIDGADELNDELTLIKGGGGALLREKIIAYHSTHMIVVADSSKVVSDLGTFPLPVEVVPFGYQKTLDVLQDMGCEPSIRSKNDSLFITDNGNYIVDCAFRSIPYPSTLHERINQIPGVVDNGLFIGYAEKAIIGNGSTITFLEK</sequence>
<evidence type="ECO:0000256" key="2">
    <source>
        <dbReference type="ARBA" id="ARBA00023235"/>
    </source>
</evidence>
<evidence type="ECO:0000256" key="1">
    <source>
        <dbReference type="ARBA" id="ARBA00001713"/>
    </source>
</evidence>
<dbReference type="Gene3D" id="3.40.50.1360">
    <property type="match status" value="1"/>
</dbReference>
<dbReference type="InterPro" id="IPR037171">
    <property type="entry name" value="NagB/RpiA_transferase-like"/>
</dbReference>
<feature type="binding site" evidence="3">
    <location>
        <begin position="93"/>
        <end position="96"/>
    </location>
    <ligand>
        <name>substrate</name>
    </ligand>
</feature>
<dbReference type="PATRIC" id="fig|157733.3.peg.3688"/>
<organism evidence="4 5">
    <name type="scientific">Guptibacillus hwajinpoensis</name>
    <dbReference type="NCBI Taxonomy" id="208199"/>
    <lineage>
        <taxon>Bacteria</taxon>
        <taxon>Bacillati</taxon>
        <taxon>Bacillota</taxon>
        <taxon>Bacilli</taxon>
        <taxon>Bacillales</taxon>
        <taxon>Guptibacillaceae</taxon>
        <taxon>Guptibacillus</taxon>
    </lineage>
</organism>
<dbReference type="NCBIfam" id="NF001924">
    <property type="entry name" value="PRK00702.1"/>
    <property type="match status" value="1"/>
</dbReference>
<dbReference type="OrthoDB" id="5870696at2"/>
<dbReference type="SUPFAM" id="SSF75445">
    <property type="entry name" value="D-ribose-5-phosphate isomerase (RpiA), lid domain"/>
    <property type="match status" value="1"/>
</dbReference>
<comment type="similarity">
    <text evidence="3">Belongs to the ribose 5-phosphate isomerase family.</text>
</comment>
<name>A0A0J6D0Y0_9BACL</name>
<dbReference type="GO" id="GO:0006014">
    <property type="term" value="P:D-ribose metabolic process"/>
    <property type="evidence" value="ECO:0007669"/>
    <property type="project" value="TreeGrafter"/>
</dbReference>
<dbReference type="EC" id="5.3.1.6" evidence="3"/>
<dbReference type="PANTHER" id="PTHR11934">
    <property type="entry name" value="RIBOSE-5-PHOSPHATE ISOMERASE"/>
    <property type="match status" value="1"/>
</dbReference>
<evidence type="ECO:0000313" key="4">
    <source>
        <dbReference type="EMBL" id="KMM39005.1"/>
    </source>
</evidence>
<dbReference type="CDD" id="cd01398">
    <property type="entry name" value="RPI_A"/>
    <property type="match status" value="1"/>
</dbReference>
<comment type="subunit">
    <text evidence="3">Homodimer.</text>
</comment>
<reference evidence="4" key="1">
    <citation type="submission" date="2015-06" db="EMBL/GenBank/DDBJ databases">
        <authorList>
            <person name="Liu B."/>
            <person name="Wang J."/>
            <person name="Zhu Y."/>
            <person name="Liu G."/>
            <person name="Chen Q."/>
            <person name="Zheng C."/>
            <person name="Che J."/>
            <person name="Ge C."/>
            <person name="Shi H."/>
            <person name="Pan Z."/>
            <person name="Liu X."/>
        </authorList>
    </citation>
    <scope>NUCLEOTIDE SEQUENCE [LARGE SCALE GENOMIC DNA]</scope>
    <source>
        <strain evidence="4">DSM 16346</strain>
    </source>
</reference>
<feature type="binding site" evidence="3">
    <location>
        <begin position="80"/>
        <end position="83"/>
    </location>
    <ligand>
        <name>substrate</name>
    </ligand>
</feature>
<dbReference type="GO" id="GO:0004751">
    <property type="term" value="F:ribose-5-phosphate isomerase activity"/>
    <property type="evidence" value="ECO:0007669"/>
    <property type="project" value="UniProtKB-UniRule"/>
</dbReference>
<dbReference type="InterPro" id="IPR020672">
    <property type="entry name" value="Ribose5P_isomerase_typA_subgr"/>
</dbReference>
<dbReference type="InterPro" id="IPR004788">
    <property type="entry name" value="Ribose5P_isomerase_type_A"/>
</dbReference>
<gene>
    <name evidence="3" type="primary">rpiA</name>
    <name evidence="4" type="ORF">AB986_07130</name>
</gene>
<dbReference type="FunFam" id="3.40.50.1360:FF:000001">
    <property type="entry name" value="Ribose-5-phosphate isomerase A"/>
    <property type="match status" value="1"/>
</dbReference>
<dbReference type="EMBL" id="LELK01000001">
    <property type="protein sequence ID" value="KMM39005.1"/>
    <property type="molecule type" value="Genomic_DNA"/>
</dbReference>
<dbReference type="AlphaFoldDB" id="A0A0J6D0Y0"/>
<accession>A0A0J6D0Y0</accession>
<feature type="active site" description="Proton acceptor" evidence="3">
    <location>
        <position position="102"/>
    </location>
</feature>
<dbReference type="SUPFAM" id="SSF100950">
    <property type="entry name" value="NagB/RpiA/CoA transferase-like"/>
    <property type="match status" value="1"/>
</dbReference>
<proteinExistence type="inferred from homology"/>
<feature type="binding site" evidence="3">
    <location>
        <begin position="25"/>
        <end position="28"/>
    </location>
    <ligand>
        <name>substrate</name>
    </ligand>
</feature>
<dbReference type="Gene3D" id="3.30.70.260">
    <property type="match status" value="1"/>
</dbReference>
<dbReference type="GO" id="GO:0009052">
    <property type="term" value="P:pentose-phosphate shunt, non-oxidative branch"/>
    <property type="evidence" value="ECO:0007669"/>
    <property type="project" value="UniProtKB-UniRule"/>
</dbReference>
<dbReference type="STRING" id="157733.AB986_07130"/>
<dbReference type="Proteomes" id="UP000035996">
    <property type="component" value="Unassembled WGS sequence"/>
</dbReference>
<dbReference type="HAMAP" id="MF_00170">
    <property type="entry name" value="Rib_5P_isom_A"/>
    <property type="match status" value="1"/>
</dbReference>
<comment type="function">
    <text evidence="3">Catalyzes the reversible conversion of ribose-5-phosphate to ribulose 5-phosphate.</text>
</comment>
<dbReference type="GO" id="GO:0005829">
    <property type="term" value="C:cytosol"/>
    <property type="evidence" value="ECO:0007669"/>
    <property type="project" value="TreeGrafter"/>
</dbReference>
<evidence type="ECO:0000313" key="5">
    <source>
        <dbReference type="Proteomes" id="UP000035996"/>
    </source>
</evidence>
<keyword evidence="5" id="KW-1185">Reference proteome</keyword>
<keyword evidence="2 3" id="KW-0413">Isomerase</keyword>
<dbReference type="NCBIfam" id="TIGR00021">
    <property type="entry name" value="rpiA"/>
    <property type="match status" value="1"/>
</dbReference>
<dbReference type="PANTHER" id="PTHR11934:SF0">
    <property type="entry name" value="RIBOSE-5-PHOSPHATE ISOMERASE"/>
    <property type="match status" value="1"/>
</dbReference>
<dbReference type="RefSeq" id="WP_048310175.1">
    <property type="nucleotide sequence ID" value="NZ_CP119526.1"/>
</dbReference>
<comment type="pathway">
    <text evidence="3">Carbohydrate degradation; pentose phosphate pathway; D-ribose 5-phosphate from D-ribulose 5-phosphate (non-oxidative stage): step 1/1.</text>
</comment>
<comment type="catalytic activity">
    <reaction evidence="1 3">
        <text>aldehydo-D-ribose 5-phosphate = D-ribulose 5-phosphate</text>
        <dbReference type="Rhea" id="RHEA:14657"/>
        <dbReference type="ChEBI" id="CHEBI:58121"/>
        <dbReference type="ChEBI" id="CHEBI:58273"/>
        <dbReference type="EC" id="5.3.1.6"/>
    </reaction>
</comment>
<protein>
    <recommendedName>
        <fullName evidence="3">Ribose-5-phosphate isomerase A</fullName>
        <ecNumber evidence="3">5.3.1.6</ecNumber>
    </recommendedName>
    <alternativeName>
        <fullName evidence="3">Phosphoriboisomerase A</fullName>
        <shortName evidence="3">PRI</shortName>
    </alternativeName>
</protein>
<feature type="binding site" evidence="3">
    <location>
        <position position="120"/>
    </location>
    <ligand>
        <name>substrate</name>
    </ligand>
</feature>
<dbReference type="Pfam" id="PF06026">
    <property type="entry name" value="Rib_5-P_isom_A"/>
    <property type="match status" value="1"/>
</dbReference>
<comment type="caution">
    <text evidence="4">The sequence shown here is derived from an EMBL/GenBank/DDBJ whole genome shotgun (WGS) entry which is preliminary data.</text>
</comment>
<dbReference type="UniPathway" id="UPA00115">
    <property type="reaction ID" value="UER00412"/>
</dbReference>
<evidence type="ECO:0000256" key="3">
    <source>
        <dbReference type="HAMAP-Rule" id="MF_00170"/>
    </source>
</evidence>